<sequence>NLASFLYHHREFSRAERPALAEPRFYDALNKVADVLQSSWKARAEEVNRTVAGRSGGIDRAAKAPEAEVPARRAMLHRCHQNGLISISFPVVPTLETVVSASCLIGSRRALHLHLTQRVTDIPAGTGAAVLRISHAMLTAAPQSWQKLLTAGEAGALAEASLAVNTSGLGLGEAGAFFVRREDRTRALALRDRLLNSSDLIMALRKLYDLFSAFVPSASIRGS</sequence>
<proteinExistence type="predicted"/>
<keyword evidence="2" id="KW-1185">Reference proteome</keyword>
<reference evidence="1 2" key="1">
    <citation type="submission" date="2024-02" db="EMBL/GenBank/DDBJ databases">
        <authorList>
            <person name="Chen Y."/>
            <person name="Shah S."/>
            <person name="Dougan E. K."/>
            <person name="Thang M."/>
            <person name="Chan C."/>
        </authorList>
    </citation>
    <scope>NUCLEOTIDE SEQUENCE [LARGE SCALE GENOMIC DNA]</scope>
</reference>
<comment type="caution">
    <text evidence="1">The sequence shown here is derived from an EMBL/GenBank/DDBJ whole genome shotgun (WGS) entry which is preliminary data.</text>
</comment>
<protein>
    <submittedName>
        <fullName evidence="1">Uncharacterized protein</fullName>
    </submittedName>
</protein>
<evidence type="ECO:0000313" key="2">
    <source>
        <dbReference type="Proteomes" id="UP001642484"/>
    </source>
</evidence>
<evidence type="ECO:0000313" key="1">
    <source>
        <dbReference type="EMBL" id="CAK9031567.1"/>
    </source>
</evidence>
<name>A0ABP0KZY8_9DINO</name>
<dbReference type="EMBL" id="CAXAMN010010357">
    <property type="protein sequence ID" value="CAK9031567.1"/>
    <property type="molecule type" value="Genomic_DNA"/>
</dbReference>
<accession>A0ABP0KZY8</accession>
<gene>
    <name evidence="1" type="ORF">CCMP2556_LOCUS18344</name>
</gene>
<feature type="non-terminal residue" evidence="1">
    <location>
        <position position="223"/>
    </location>
</feature>
<dbReference type="Proteomes" id="UP001642484">
    <property type="component" value="Unassembled WGS sequence"/>
</dbReference>
<feature type="non-terminal residue" evidence="1">
    <location>
        <position position="1"/>
    </location>
</feature>
<organism evidence="1 2">
    <name type="scientific">Durusdinium trenchii</name>
    <dbReference type="NCBI Taxonomy" id="1381693"/>
    <lineage>
        <taxon>Eukaryota</taxon>
        <taxon>Sar</taxon>
        <taxon>Alveolata</taxon>
        <taxon>Dinophyceae</taxon>
        <taxon>Suessiales</taxon>
        <taxon>Symbiodiniaceae</taxon>
        <taxon>Durusdinium</taxon>
    </lineage>
</organism>